<organism evidence="9 10">
    <name type="scientific">candidate division WOR_3 bacterium SM23_42</name>
    <dbReference type="NCBI Taxonomy" id="1703779"/>
    <lineage>
        <taxon>Bacteria</taxon>
        <taxon>Bacteria division WOR-3</taxon>
    </lineage>
</organism>
<protein>
    <recommendedName>
        <fullName evidence="8">Glycine--tRNA ligase alpha subunit</fullName>
        <ecNumber evidence="8">6.1.1.14</ecNumber>
    </recommendedName>
    <alternativeName>
        <fullName evidence="8">Glycyl-tRNA synthetase alpha subunit</fullName>
        <shortName evidence="8">GlyRS</shortName>
    </alternativeName>
</protein>
<dbReference type="InterPro" id="IPR002310">
    <property type="entry name" value="Gly-tRNA_ligase_asu"/>
</dbReference>
<accession>A0A0S8FS82</accession>
<keyword evidence="2 8" id="KW-0436">Ligase</keyword>
<comment type="subunit">
    <text evidence="8">Tetramer of two alpha and two beta subunits.</text>
</comment>
<keyword evidence="4 8" id="KW-0067">ATP-binding</keyword>
<keyword evidence="5 8" id="KW-0648">Protein biosynthesis</keyword>
<dbReference type="PRINTS" id="PR01044">
    <property type="entry name" value="TRNASYNTHGA"/>
</dbReference>
<dbReference type="GO" id="GO:0005829">
    <property type="term" value="C:cytosol"/>
    <property type="evidence" value="ECO:0007669"/>
    <property type="project" value="TreeGrafter"/>
</dbReference>
<dbReference type="NCBIfam" id="NF006827">
    <property type="entry name" value="PRK09348.1"/>
    <property type="match status" value="1"/>
</dbReference>
<dbReference type="AlphaFoldDB" id="A0A0S8FS82"/>
<dbReference type="GO" id="GO:0006426">
    <property type="term" value="P:glycyl-tRNA aminoacylation"/>
    <property type="evidence" value="ECO:0007669"/>
    <property type="project" value="UniProtKB-UniRule"/>
</dbReference>
<proteinExistence type="inferred from homology"/>
<dbReference type="GO" id="GO:0004820">
    <property type="term" value="F:glycine-tRNA ligase activity"/>
    <property type="evidence" value="ECO:0007669"/>
    <property type="project" value="UniProtKB-UniRule"/>
</dbReference>
<dbReference type="EC" id="6.1.1.14" evidence="8"/>
<dbReference type="InterPro" id="IPR006194">
    <property type="entry name" value="Gly-tRNA-synth_heterodimer"/>
</dbReference>
<comment type="similarity">
    <text evidence="1 8">Belongs to the class-II aminoacyl-tRNA synthetase family.</text>
</comment>
<dbReference type="STRING" id="1703779.AMJ83_06455"/>
<dbReference type="PANTHER" id="PTHR30075:SF2">
    <property type="entry name" value="GLYCINE--TRNA LIGASE, CHLOROPLASTIC_MITOCHONDRIAL 2"/>
    <property type="match status" value="1"/>
</dbReference>
<dbReference type="EMBL" id="LJUJ01000011">
    <property type="protein sequence ID" value="KPK63543.1"/>
    <property type="molecule type" value="Genomic_DNA"/>
</dbReference>
<dbReference type="GO" id="GO:0005524">
    <property type="term" value="F:ATP binding"/>
    <property type="evidence" value="ECO:0007669"/>
    <property type="project" value="UniProtKB-UniRule"/>
</dbReference>
<keyword evidence="6 8" id="KW-0030">Aminoacyl-tRNA synthetase</keyword>
<dbReference type="PATRIC" id="fig|1703779.3.peg.1701"/>
<comment type="caution">
    <text evidence="9">The sequence shown here is derived from an EMBL/GenBank/DDBJ whole genome shotgun (WGS) entry which is preliminary data.</text>
</comment>
<dbReference type="InterPro" id="IPR045864">
    <property type="entry name" value="aa-tRNA-synth_II/BPL/LPL"/>
</dbReference>
<evidence type="ECO:0000256" key="4">
    <source>
        <dbReference type="ARBA" id="ARBA00022840"/>
    </source>
</evidence>
<comment type="catalytic activity">
    <reaction evidence="7 8">
        <text>tRNA(Gly) + glycine + ATP = glycyl-tRNA(Gly) + AMP + diphosphate</text>
        <dbReference type="Rhea" id="RHEA:16013"/>
        <dbReference type="Rhea" id="RHEA-COMP:9664"/>
        <dbReference type="Rhea" id="RHEA-COMP:9683"/>
        <dbReference type="ChEBI" id="CHEBI:30616"/>
        <dbReference type="ChEBI" id="CHEBI:33019"/>
        <dbReference type="ChEBI" id="CHEBI:57305"/>
        <dbReference type="ChEBI" id="CHEBI:78442"/>
        <dbReference type="ChEBI" id="CHEBI:78522"/>
        <dbReference type="ChEBI" id="CHEBI:456215"/>
        <dbReference type="EC" id="6.1.1.14"/>
    </reaction>
</comment>
<dbReference type="SUPFAM" id="SSF55681">
    <property type="entry name" value="Class II aaRS and biotin synthetases"/>
    <property type="match status" value="1"/>
</dbReference>
<dbReference type="Gene3D" id="1.20.58.180">
    <property type="entry name" value="Class II aaRS and biotin synthetases, domain 2"/>
    <property type="match status" value="1"/>
</dbReference>
<evidence type="ECO:0000313" key="10">
    <source>
        <dbReference type="Proteomes" id="UP000051373"/>
    </source>
</evidence>
<dbReference type="NCBIfam" id="TIGR00388">
    <property type="entry name" value="glyQ"/>
    <property type="match status" value="1"/>
</dbReference>
<evidence type="ECO:0000313" key="9">
    <source>
        <dbReference type="EMBL" id="KPK63543.1"/>
    </source>
</evidence>
<reference evidence="9 10" key="1">
    <citation type="journal article" date="2015" name="Microbiome">
        <title>Genomic resolution of linkages in carbon, nitrogen, and sulfur cycling among widespread estuary sediment bacteria.</title>
        <authorList>
            <person name="Baker B.J."/>
            <person name="Lazar C.S."/>
            <person name="Teske A.P."/>
            <person name="Dick G.J."/>
        </authorList>
    </citation>
    <scope>NUCLEOTIDE SEQUENCE [LARGE SCALE GENOMIC DNA]</scope>
    <source>
        <strain evidence="9">SM23_42</strain>
    </source>
</reference>
<dbReference type="Gene3D" id="3.30.930.10">
    <property type="entry name" value="Bira Bifunctional Protein, Domain 2"/>
    <property type="match status" value="1"/>
</dbReference>
<dbReference type="HAMAP" id="MF_00254">
    <property type="entry name" value="Gly_tRNA_synth_alpha"/>
    <property type="match status" value="1"/>
</dbReference>
<dbReference type="PROSITE" id="PS50861">
    <property type="entry name" value="AA_TRNA_LIGASE_II_GLYAB"/>
    <property type="match status" value="1"/>
</dbReference>
<evidence type="ECO:0000256" key="7">
    <source>
        <dbReference type="ARBA" id="ARBA00047937"/>
    </source>
</evidence>
<dbReference type="PANTHER" id="PTHR30075">
    <property type="entry name" value="GLYCYL-TRNA SYNTHETASE"/>
    <property type="match status" value="1"/>
</dbReference>
<evidence type="ECO:0000256" key="3">
    <source>
        <dbReference type="ARBA" id="ARBA00022741"/>
    </source>
</evidence>
<evidence type="ECO:0000256" key="6">
    <source>
        <dbReference type="ARBA" id="ARBA00023146"/>
    </source>
</evidence>
<dbReference type="Pfam" id="PF02091">
    <property type="entry name" value="tRNA-synt_2e"/>
    <property type="match status" value="1"/>
</dbReference>
<keyword evidence="3 8" id="KW-0547">Nucleotide-binding</keyword>
<evidence type="ECO:0000256" key="2">
    <source>
        <dbReference type="ARBA" id="ARBA00022598"/>
    </source>
</evidence>
<dbReference type="Proteomes" id="UP000051373">
    <property type="component" value="Unassembled WGS sequence"/>
</dbReference>
<evidence type="ECO:0000256" key="5">
    <source>
        <dbReference type="ARBA" id="ARBA00022917"/>
    </source>
</evidence>
<keyword evidence="8" id="KW-0963">Cytoplasm</keyword>
<comment type="subcellular location">
    <subcellularLocation>
        <location evidence="8">Cytoplasm</location>
    </subcellularLocation>
</comment>
<evidence type="ECO:0000256" key="1">
    <source>
        <dbReference type="ARBA" id="ARBA00008226"/>
    </source>
</evidence>
<name>A0A0S8FS82_UNCW3</name>
<gene>
    <name evidence="8" type="primary">glyQ</name>
    <name evidence="9" type="ORF">AMJ83_06455</name>
</gene>
<evidence type="ECO:0000256" key="8">
    <source>
        <dbReference type="HAMAP-Rule" id="MF_00254"/>
    </source>
</evidence>
<sequence>MKKTDTFENVIISLKQYWQTRGCLIFEPYNSEVGAGTFNPATFLRILDRKPWNVCYLEISKRPRDGRYAQNPLRFQQFYQCQVIMKPAPADIQQHYLESLEHLGVKLKEHEVRFVEDDWESPTLGAWGLGWEVWLDGLEVTQFTYFQQAGGVDLEITPVEITYGLERITMILQDVSSVFDVMWNNTLTWSDVYRQNEIEYSKYNFESAPPELLLSLFNSFEKESQRLLKEGLVYPGYDYAVKCSHIFNLLEARGIISISERAKYIGRVRALANQAAKLYMGRKDE</sequence>